<organism evidence="1 2">
    <name type="scientific">Candidatus Desulfatibia vada</name>
    <dbReference type="NCBI Taxonomy" id="2841696"/>
    <lineage>
        <taxon>Bacteria</taxon>
        <taxon>Pseudomonadati</taxon>
        <taxon>Thermodesulfobacteriota</taxon>
        <taxon>Desulfobacteria</taxon>
        <taxon>Desulfobacterales</taxon>
        <taxon>Desulfobacterales incertae sedis</taxon>
        <taxon>Candidatus Desulfatibia</taxon>
    </lineage>
</organism>
<sequence length="200" mass="23029">MEENWKCKIEDTKTDFDLLKGKIRSENLDIKTVRNTDISWHLKIKGVTVDIDYSSLIHGNLILNEVILDDVFLEIDKKQSKKIHTQSQKTQDKPEKAILITHLLIRGSFEVNYRLDSILSESIRVKNVKIKKKDIFLVGTPKDLLFPLMKETTNRRKFVIDRHGSEIGLKKGGRITISEEITDPAMKARGLKKGDVFVDE</sequence>
<evidence type="ECO:0000313" key="1">
    <source>
        <dbReference type="EMBL" id="MBC8431478.1"/>
    </source>
</evidence>
<dbReference type="AlphaFoldDB" id="A0A8J6NZL2"/>
<accession>A0A8J6NZL2</accession>
<dbReference type="Proteomes" id="UP000605201">
    <property type="component" value="Unassembled WGS sequence"/>
</dbReference>
<name>A0A8J6NZL2_9BACT</name>
<reference evidence="1 2" key="1">
    <citation type="submission" date="2020-08" db="EMBL/GenBank/DDBJ databases">
        <title>Bridging the membrane lipid divide: bacteria of the FCB group superphylum have the potential to synthesize archaeal ether lipids.</title>
        <authorList>
            <person name="Villanueva L."/>
            <person name="Von Meijenfeldt F.A.B."/>
            <person name="Westbye A.B."/>
            <person name="Yadav S."/>
            <person name="Hopmans E.C."/>
            <person name="Dutilh B.E."/>
            <person name="Sinninghe Damste J.S."/>
        </authorList>
    </citation>
    <scope>NUCLEOTIDE SEQUENCE [LARGE SCALE GENOMIC DNA]</scope>
    <source>
        <strain evidence="1">NIOZ-UU17</strain>
    </source>
</reference>
<proteinExistence type="predicted"/>
<gene>
    <name evidence="1" type="ORF">H8D96_06120</name>
</gene>
<protein>
    <submittedName>
        <fullName evidence="1">Uncharacterized protein</fullName>
    </submittedName>
</protein>
<evidence type="ECO:0000313" key="2">
    <source>
        <dbReference type="Proteomes" id="UP000605201"/>
    </source>
</evidence>
<dbReference type="EMBL" id="JACNIG010000145">
    <property type="protein sequence ID" value="MBC8431478.1"/>
    <property type="molecule type" value="Genomic_DNA"/>
</dbReference>
<comment type="caution">
    <text evidence="1">The sequence shown here is derived from an EMBL/GenBank/DDBJ whole genome shotgun (WGS) entry which is preliminary data.</text>
</comment>